<dbReference type="OMA" id="NFQCIAR"/>
<dbReference type="EnsemblPlants" id="TraesCS1A02G403600.1">
    <property type="protein sequence ID" value="TraesCS1A02G403600.1"/>
    <property type="gene ID" value="TraesCS1A02G403600"/>
</dbReference>
<protein>
    <recommendedName>
        <fullName evidence="10">Histone H4</fullName>
    </recommendedName>
</protein>
<comment type="similarity">
    <text evidence="4 10">Belongs to the histone H4 family.</text>
</comment>
<dbReference type="GO" id="GO:0046982">
    <property type="term" value="F:protein heterodimerization activity"/>
    <property type="evidence" value="ECO:0007669"/>
    <property type="project" value="InterPro"/>
</dbReference>
<evidence type="ECO:0000256" key="7">
    <source>
        <dbReference type="ARBA" id="ARBA00023125"/>
    </source>
</evidence>
<dbReference type="SUPFAM" id="SSF47113">
    <property type="entry name" value="Histone-fold"/>
    <property type="match status" value="1"/>
</dbReference>
<dbReference type="GO" id="GO:0005634">
    <property type="term" value="C:nucleus"/>
    <property type="evidence" value="ECO:0000318"/>
    <property type="project" value="GO_Central"/>
</dbReference>
<dbReference type="InterPro" id="IPR001951">
    <property type="entry name" value="Histone_H4"/>
</dbReference>
<dbReference type="AlphaFoldDB" id="A0A3B5Y6U0"/>
<comment type="function">
    <text evidence="1 10">Core component of nucleosome. Nucleosomes wrap and compact DNA into chromatin, limiting DNA accessibility to the cellular machineries which require DNA as a template. Histones thereby play a central role in transcription regulation, DNA repair, DNA replication and chromosomal stability. DNA accessibility is regulated via a complex set of post-translational modifications of histones, also called histone code, and nucleosome remodeling.</text>
</comment>
<comment type="subcellular location">
    <subcellularLocation>
        <location evidence="3">Chromosome</location>
    </subcellularLocation>
    <subcellularLocation>
        <location evidence="2">Nucleus</location>
    </subcellularLocation>
</comment>
<dbReference type="Gramene" id="TraesROB_scaffold_013572_01G000100.1">
    <property type="protein sequence ID" value="TraesROB_scaffold_013572_01G000100.1"/>
    <property type="gene ID" value="TraesROB_scaffold_013572_01G000100"/>
</dbReference>
<sequence>MSERGNIDTGLGKGGAERHWKVLFDKIQGITKPTIQRIAERGGLKHISVLIYLENHGVLKIFLEKVRRETITYTDHARSKTDTAMEVLYTLKHRGRTLYDFAD</sequence>
<dbReference type="CDD" id="cd22912">
    <property type="entry name" value="HFD_H4"/>
    <property type="match status" value="1"/>
</dbReference>
<dbReference type="SMR" id="A0A3B5Y6U0"/>
<dbReference type="GO" id="GO:0003677">
    <property type="term" value="F:DNA binding"/>
    <property type="evidence" value="ECO:0007669"/>
    <property type="project" value="UniProtKB-KW"/>
</dbReference>
<dbReference type="STRING" id="4565.A0A3B5Y6U0"/>
<keyword evidence="12" id="KW-1185">Reference proteome</keyword>
<dbReference type="GO" id="GO:0030527">
    <property type="term" value="F:structural constituent of chromatin"/>
    <property type="evidence" value="ECO:0000318"/>
    <property type="project" value="GO_Central"/>
</dbReference>
<evidence type="ECO:0000256" key="3">
    <source>
        <dbReference type="ARBA" id="ARBA00004286"/>
    </source>
</evidence>
<dbReference type="Gramene" id="TraesCAD_scaffold_085614_01G000100.1">
    <property type="protein sequence ID" value="TraesCAD_scaffold_085614_01G000100.1"/>
    <property type="gene ID" value="TraesCAD_scaffold_085614_01G000100"/>
</dbReference>
<proteinExistence type="inferred from homology"/>
<reference evidence="11" key="2">
    <citation type="submission" date="2018-10" db="UniProtKB">
        <authorList>
            <consortium name="EnsemblPlants"/>
        </authorList>
    </citation>
    <scope>IDENTIFICATION</scope>
</reference>
<evidence type="ECO:0000256" key="4">
    <source>
        <dbReference type="ARBA" id="ARBA00006564"/>
    </source>
</evidence>
<evidence type="ECO:0000256" key="9">
    <source>
        <dbReference type="ARBA" id="ARBA00023269"/>
    </source>
</evidence>
<dbReference type="GO" id="GO:0000786">
    <property type="term" value="C:nucleosome"/>
    <property type="evidence" value="ECO:0007669"/>
    <property type="project" value="UniProtKB-KW"/>
</dbReference>
<evidence type="ECO:0000256" key="8">
    <source>
        <dbReference type="ARBA" id="ARBA00023242"/>
    </source>
</evidence>
<dbReference type="Gramene" id="TraesCLE_scaffold_005761_01G000300.1">
    <property type="protein sequence ID" value="TraesCLE_scaffold_005761_01G000300.1"/>
    <property type="gene ID" value="TraesCLE_scaffold_005761_01G000300"/>
</dbReference>
<keyword evidence="8 10" id="KW-0539">Nucleus</keyword>
<name>A0A3B5Y6U0_WHEAT</name>
<dbReference type="GO" id="GO:0006334">
    <property type="term" value="P:nucleosome assembly"/>
    <property type="evidence" value="ECO:0000318"/>
    <property type="project" value="GO_Central"/>
</dbReference>
<evidence type="ECO:0000256" key="10">
    <source>
        <dbReference type="RuleBase" id="RU000528"/>
    </source>
</evidence>
<evidence type="ECO:0000256" key="2">
    <source>
        <dbReference type="ARBA" id="ARBA00004123"/>
    </source>
</evidence>
<dbReference type="SMART" id="SM00417">
    <property type="entry name" value="H4"/>
    <property type="match status" value="1"/>
</dbReference>
<keyword evidence="7 10" id="KW-0238">DNA-binding</keyword>
<dbReference type="Gramene" id="TraesPARA_EIv1.0_0016020.1">
    <property type="protein sequence ID" value="TraesPARA_EIv1.0_0016020.1.CDS"/>
    <property type="gene ID" value="TraesPARA_EIv1.0_0016020"/>
</dbReference>
<dbReference type="Gramene" id="TraesCS1A03G0987900.1">
    <property type="protein sequence ID" value="TraesCS1A03G0987900.1.CDS"/>
    <property type="gene ID" value="TraesCS1A03G0987900"/>
</dbReference>
<evidence type="ECO:0000256" key="5">
    <source>
        <dbReference type="ARBA" id="ARBA00011538"/>
    </source>
</evidence>
<dbReference type="PRINTS" id="PR00623">
    <property type="entry name" value="HISTONEH4"/>
</dbReference>
<evidence type="ECO:0000256" key="6">
    <source>
        <dbReference type="ARBA" id="ARBA00022454"/>
    </source>
</evidence>
<dbReference type="Gramene" id="TraesCS1A02G403600.1">
    <property type="protein sequence ID" value="TraesCS1A02G403600.1"/>
    <property type="gene ID" value="TraesCS1A02G403600"/>
</dbReference>
<dbReference type="FunFam" id="1.10.20.10:FF:000012">
    <property type="entry name" value="Histone H4"/>
    <property type="match status" value="1"/>
</dbReference>
<organism evidence="11">
    <name type="scientific">Triticum aestivum</name>
    <name type="common">Wheat</name>
    <dbReference type="NCBI Taxonomy" id="4565"/>
    <lineage>
        <taxon>Eukaryota</taxon>
        <taxon>Viridiplantae</taxon>
        <taxon>Streptophyta</taxon>
        <taxon>Embryophyta</taxon>
        <taxon>Tracheophyta</taxon>
        <taxon>Spermatophyta</taxon>
        <taxon>Magnoliopsida</taxon>
        <taxon>Liliopsida</taxon>
        <taxon>Poales</taxon>
        <taxon>Poaceae</taxon>
        <taxon>BOP clade</taxon>
        <taxon>Pooideae</taxon>
        <taxon>Triticodae</taxon>
        <taxon>Triticeae</taxon>
        <taxon>Triticinae</taxon>
        <taxon>Triticum</taxon>
    </lineage>
</organism>
<evidence type="ECO:0000313" key="11">
    <source>
        <dbReference type="EnsemblPlants" id="TraesCS1A02G403600.1"/>
    </source>
</evidence>
<keyword evidence="9 10" id="KW-0544">Nucleosome core</keyword>
<accession>A0A3B5Y6U0</accession>
<evidence type="ECO:0000313" key="12">
    <source>
        <dbReference type="Proteomes" id="UP000019116"/>
    </source>
</evidence>
<dbReference type="Gene3D" id="1.10.20.10">
    <property type="entry name" value="Histone, subunit A"/>
    <property type="match status" value="1"/>
</dbReference>
<keyword evidence="6 10" id="KW-0158">Chromosome</keyword>
<evidence type="ECO:0000256" key="1">
    <source>
        <dbReference type="ARBA" id="ARBA00002001"/>
    </source>
</evidence>
<dbReference type="PANTHER" id="PTHR10484">
    <property type="entry name" value="HISTONE H4"/>
    <property type="match status" value="1"/>
</dbReference>
<dbReference type="InterPro" id="IPR009072">
    <property type="entry name" value="Histone-fold"/>
</dbReference>
<comment type="subunit">
    <text evidence="5 10">The nucleosome is a histone octamer containing two molecules each of H2A, H2B, H3 and H4 assembled in one H3-H4 heterotetramer and two H2A-H2B heterodimers. The octamer wraps approximately 147 bp of DNA.</text>
</comment>
<dbReference type="OrthoDB" id="660799at2759"/>
<dbReference type="Proteomes" id="UP000019116">
    <property type="component" value="Chromosome 1A"/>
</dbReference>
<reference evidence="11" key="1">
    <citation type="submission" date="2018-08" db="EMBL/GenBank/DDBJ databases">
        <authorList>
            <person name="Rossello M."/>
        </authorList>
    </citation>
    <scope>NUCLEOTIDE SEQUENCE [LARGE SCALE GENOMIC DNA]</scope>
    <source>
        <strain evidence="11">cv. Chinese Spring</strain>
    </source>
</reference>